<dbReference type="EMBL" id="NMUH01000824">
    <property type="protein sequence ID" value="MQL85356.1"/>
    <property type="molecule type" value="Genomic_DNA"/>
</dbReference>
<accession>A0A843USF5</accession>
<sequence length="63" mass="6990">MCAKAKKTYGDLDKESLAQSGVFPVERWSMSREVCKTNVRRASSARRPREAVTVAPLCPVAFC</sequence>
<gene>
    <name evidence="1" type="ORF">Taro_017868</name>
</gene>
<evidence type="ECO:0000313" key="2">
    <source>
        <dbReference type="Proteomes" id="UP000652761"/>
    </source>
</evidence>
<dbReference type="AlphaFoldDB" id="A0A843USF5"/>
<comment type="caution">
    <text evidence="1">The sequence shown here is derived from an EMBL/GenBank/DDBJ whole genome shotgun (WGS) entry which is preliminary data.</text>
</comment>
<dbReference type="Proteomes" id="UP000652761">
    <property type="component" value="Unassembled WGS sequence"/>
</dbReference>
<reference evidence="1" key="1">
    <citation type="submission" date="2017-07" db="EMBL/GenBank/DDBJ databases">
        <title>Taro Niue Genome Assembly and Annotation.</title>
        <authorList>
            <person name="Atibalentja N."/>
            <person name="Keating K."/>
            <person name="Fields C.J."/>
        </authorList>
    </citation>
    <scope>NUCLEOTIDE SEQUENCE</scope>
    <source>
        <strain evidence="1">Niue_2</strain>
        <tissue evidence="1">Leaf</tissue>
    </source>
</reference>
<protein>
    <submittedName>
        <fullName evidence="1">Uncharacterized protein</fullName>
    </submittedName>
</protein>
<evidence type="ECO:0000313" key="1">
    <source>
        <dbReference type="EMBL" id="MQL85356.1"/>
    </source>
</evidence>
<organism evidence="1 2">
    <name type="scientific">Colocasia esculenta</name>
    <name type="common">Wild taro</name>
    <name type="synonym">Arum esculentum</name>
    <dbReference type="NCBI Taxonomy" id="4460"/>
    <lineage>
        <taxon>Eukaryota</taxon>
        <taxon>Viridiplantae</taxon>
        <taxon>Streptophyta</taxon>
        <taxon>Embryophyta</taxon>
        <taxon>Tracheophyta</taxon>
        <taxon>Spermatophyta</taxon>
        <taxon>Magnoliopsida</taxon>
        <taxon>Liliopsida</taxon>
        <taxon>Araceae</taxon>
        <taxon>Aroideae</taxon>
        <taxon>Colocasieae</taxon>
        <taxon>Colocasia</taxon>
    </lineage>
</organism>
<name>A0A843USF5_COLES</name>
<keyword evidence="2" id="KW-1185">Reference proteome</keyword>
<proteinExistence type="predicted"/>